<organism evidence="1 2">
    <name type="scientific">Mucuna pruriens</name>
    <name type="common">Velvet bean</name>
    <name type="synonym">Dolichos pruriens</name>
    <dbReference type="NCBI Taxonomy" id="157652"/>
    <lineage>
        <taxon>Eukaryota</taxon>
        <taxon>Viridiplantae</taxon>
        <taxon>Streptophyta</taxon>
        <taxon>Embryophyta</taxon>
        <taxon>Tracheophyta</taxon>
        <taxon>Spermatophyta</taxon>
        <taxon>Magnoliopsida</taxon>
        <taxon>eudicotyledons</taxon>
        <taxon>Gunneridae</taxon>
        <taxon>Pentapetalae</taxon>
        <taxon>rosids</taxon>
        <taxon>fabids</taxon>
        <taxon>Fabales</taxon>
        <taxon>Fabaceae</taxon>
        <taxon>Papilionoideae</taxon>
        <taxon>50 kb inversion clade</taxon>
        <taxon>NPAAA clade</taxon>
        <taxon>indigoferoid/millettioid clade</taxon>
        <taxon>Phaseoleae</taxon>
        <taxon>Mucuna</taxon>
    </lineage>
</organism>
<protein>
    <submittedName>
        <fullName evidence="1">Uncharacterized protein</fullName>
    </submittedName>
</protein>
<comment type="caution">
    <text evidence="1">The sequence shown here is derived from an EMBL/GenBank/DDBJ whole genome shotgun (WGS) entry which is preliminary data.</text>
</comment>
<dbReference type="Proteomes" id="UP000257109">
    <property type="component" value="Unassembled WGS sequence"/>
</dbReference>
<sequence length="61" mass="7108">MKRMFLEKFFPTSKTTTIRKEICNTLARNCMNTRRGSTSFVPHVHITKSTSSYCFNISMKV</sequence>
<proteinExistence type="predicted"/>
<feature type="non-terminal residue" evidence="1">
    <location>
        <position position="1"/>
    </location>
</feature>
<dbReference type="EMBL" id="QJKJ01001818">
    <property type="protein sequence ID" value="RDY05765.1"/>
    <property type="molecule type" value="Genomic_DNA"/>
</dbReference>
<evidence type="ECO:0000313" key="1">
    <source>
        <dbReference type="EMBL" id="RDY05765.1"/>
    </source>
</evidence>
<accession>A0A371HSK1</accession>
<keyword evidence="2" id="KW-1185">Reference proteome</keyword>
<dbReference type="AlphaFoldDB" id="A0A371HSK1"/>
<reference evidence="1" key="1">
    <citation type="submission" date="2018-05" db="EMBL/GenBank/DDBJ databases">
        <title>Draft genome of Mucuna pruriens seed.</title>
        <authorList>
            <person name="Nnadi N.E."/>
            <person name="Vos R."/>
            <person name="Hasami M.H."/>
            <person name="Devisetty U.K."/>
            <person name="Aguiy J.C."/>
        </authorList>
    </citation>
    <scope>NUCLEOTIDE SEQUENCE [LARGE SCALE GENOMIC DNA]</scope>
    <source>
        <strain evidence="1">JCA_2017</strain>
    </source>
</reference>
<name>A0A371HSK1_MUCPR</name>
<gene>
    <name evidence="1" type="ORF">CR513_10362</name>
</gene>
<evidence type="ECO:0000313" key="2">
    <source>
        <dbReference type="Proteomes" id="UP000257109"/>
    </source>
</evidence>